<dbReference type="InterPro" id="IPR009057">
    <property type="entry name" value="Homeodomain-like_sf"/>
</dbReference>
<dbReference type="InterPro" id="IPR001647">
    <property type="entry name" value="HTH_TetR"/>
</dbReference>
<name>A0A1G6GMU3_9ACTN</name>
<organism evidence="6 7">
    <name type="scientific">Raineyella antarctica</name>
    <dbReference type="NCBI Taxonomy" id="1577474"/>
    <lineage>
        <taxon>Bacteria</taxon>
        <taxon>Bacillati</taxon>
        <taxon>Actinomycetota</taxon>
        <taxon>Actinomycetes</taxon>
        <taxon>Propionibacteriales</taxon>
        <taxon>Propionibacteriaceae</taxon>
        <taxon>Raineyella</taxon>
    </lineage>
</organism>
<feature type="DNA-binding region" description="H-T-H motif" evidence="4">
    <location>
        <begin position="39"/>
        <end position="58"/>
    </location>
</feature>
<evidence type="ECO:0000256" key="2">
    <source>
        <dbReference type="ARBA" id="ARBA00023125"/>
    </source>
</evidence>
<evidence type="ECO:0000259" key="5">
    <source>
        <dbReference type="PROSITE" id="PS50977"/>
    </source>
</evidence>
<reference evidence="6 7" key="1">
    <citation type="submission" date="2016-06" db="EMBL/GenBank/DDBJ databases">
        <authorList>
            <person name="Olsen C.W."/>
            <person name="Carey S."/>
            <person name="Hinshaw L."/>
            <person name="Karasin A.I."/>
        </authorList>
    </citation>
    <scope>NUCLEOTIDE SEQUENCE [LARGE SCALE GENOMIC DNA]</scope>
    <source>
        <strain evidence="6 7">LZ-22</strain>
    </source>
</reference>
<dbReference type="PANTHER" id="PTHR30055">
    <property type="entry name" value="HTH-TYPE TRANSCRIPTIONAL REGULATOR RUTR"/>
    <property type="match status" value="1"/>
</dbReference>
<feature type="domain" description="HTH tetR-type" evidence="5">
    <location>
        <begin position="16"/>
        <end position="76"/>
    </location>
</feature>
<gene>
    <name evidence="6" type="ORF">GA0111570_104120</name>
</gene>
<dbReference type="EMBL" id="FMYF01000004">
    <property type="protein sequence ID" value="SDB83307.1"/>
    <property type="molecule type" value="Genomic_DNA"/>
</dbReference>
<dbReference type="Proteomes" id="UP000199086">
    <property type="component" value="Unassembled WGS sequence"/>
</dbReference>
<dbReference type="Gene3D" id="1.10.357.10">
    <property type="entry name" value="Tetracycline Repressor, domain 2"/>
    <property type="match status" value="1"/>
</dbReference>
<dbReference type="PROSITE" id="PS50977">
    <property type="entry name" value="HTH_TETR_2"/>
    <property type="match status" value="1"/>
</dbReference>
<keyword evidence="2 4" id="KW-0238">DNA-binding</keyword>
<proteinExistence type="predicted"/>
<dbReference type="AlphaFoldDB" id="A0A1G6GMU3"/>
<evidence type="ECO:0000256" key="1">
    <source>
        <dbReference type="ARBA" id="ARBA00023015"/>
    </source>
</evidence>
<keyword evidence="7" id="KW-1185">Reference proteome</keyword>
<dbReference type="InterPro" id="IPR050109">
    <property type="entry name" value="HTH-type_TetR-like_transc_reg"/>
</dbReference>
<sequence length="202" mass="22871">MVTAQPADDLRSRRRTETSDAIHQAALELFESQGVRETTVQQIAERVGISSRTFFRYFTSKEQAALPGQRRLLEAIDTLELGSAELSSVLEDIEGLLQAAVGQENDPEMVEYRRVTRLLAREPDLRALAATQEEVLTERLRDRLAASFEGADRLAVLLVAEVAVAVWRATWRHWGELELEGGEAHPIDHFRRLRAELRTIVR</sequence>
<keyword evidence="1" id="KW-0805">Transcription regulation</keyword>
<evidence type="ECO:0000313" key="6">
    <source>
        <dbReference type="EMBL" id="SDB83307.1"/>
    </source>
</evidence>
<evidence type="ECO:0000313" key="7">
    <source>
        <dbReference type="Proteomes" id="UP000199086"/>
    </source>
</evidence>
<keyword evidence="3" id="KW-0804">Transcription</keyword>
<dbReference type="GO" id="GO:0003700">
    <property type="term" value="F:DNA-binding transcription factor activity"/>
    <property type="evidence" value="ECO:0007669"/>
    <property type="project" value="TreeGrafter"/>
</dbReference>
<dbReference type="Pfam" id="PF00440">
    <property type="entry name" value="TetR_N"/>
    <property type="match status" value="1"/>
</dbReference>
<dbReference type="STRING" id="1577474.GA0111570_104120"/>
<dbReference type="GO" id="GO:0000976">
    <property type="term" value="F:transcription cis-regulatory region binding"/>
    <property type="evidence" value="ECO:0007669"/>
    <property type="project" value="TreeGrafter"/>
</dbReference>
<dbReference type="PANTHER" id="PTHR30055:SF238">
    <property type="entry name" value="MYCOFACTOCIN BIOSYNTHESIS TRANSCRIPTIONAL REGULATOR MFTR-RELATED"/>
    <property type="match status" value="1"/>
</dbReference>
<dbReference type="SUPFAM" id="SSF46689">
    <property type="entry name" value="Homeodomain-like"/>
    <property type="match status" value="1"/>
</dbReference>
<evidence type="ECO:0000256" key="4">
    <source>
        <dbReference type="PROSITE-ProRule" id="PRU00335"/>
    </source>
</evidence>
<evidence type="ECO:0000256" key="3">
    <source>
        <dbReference type="ARBA" id="ARBA00023163"/>
    </source>
</evidence>
<protein>
    <submittedName>
        <fullName evidence="6">DNA-binding transcriptional regulator, AcrR family</fullName>
    </submittedName>
</protein>
<dbReference type="PRINTS" id="PR00455">
    <property type="entry name" value="HTHTETR"/>
</dbReference>
<accession>A0A1G6GMU3</accession>